<keyword evidence="1" id="KW-0614">Plasmid</keyword>
<name>A0A2D2C699_9RHOB</name>
<evidence type="ECO:0000313" key="2">
    <source>
        <dbReference type="Proteomes" id="UP000229314"/>
    </source>
</evidence>
<dbReference type="RefSeq" id="WP_099650413.1">
    <property type="nucleotide sequence ID" value="NZ_CAJGAB010000005.1"/>
</dbReference>
<dbReference type="Proteomes" id="UP000229314">
    <property type="component" value="Plasmid pTT13-2"/>
</dbReference>
<accession>A0A2D2C699</accession>
<dbReference type="AlphaFoldDB" id="A0A2D2C699"/>
<gene>
    <name evidence="1" type="ORF">PYTT13_19445</name>
</gene>
<dbReference type="GeneID" id="78899827"/>
<sequence length="92" mass="9853">MTKDDLAAARRRMTLSVPRGSAPLRPAFRPVSFSLIDPEADGQIYRLVDGEGRTMDLALNPVVSQALRDCIDIAGLLADAPAPIQRSKAPPA</sequence>
<geneLocation type="plasmid" evidence="2">
    <name>ptt13-2</name>
</geneLocation>
<reference evidence="1 2" key="1">
    <citation type="submission" date="2017-10" db="EMBL/GenBank/DDBJ databases">
        <title>Complete genome sequence of Paracoccus yeei TT13 isolated from human skin.</title>
        <authorList>
            <person name="Lee K."/>
            <person name="Lim J.Y."/>
            <person name="Hwang I."/>
        </authorList>
    </citation>
    <scope>NUCLEOTIDE SEQUENCE [LARGE SCALE GENOMIC DNA]</scope>
    <source>
        <strain evidence="1 2">TT13</strain>
        <plasmid evidence="2">Plasmid ptt13-2</plasmid>
    </source>
</reference>
<dbReference type="EMBL" id="CP024424">
    <property type="protein sequence ID" value="ATQ58034.1"/>
    <property type="molecule type" value="Genomic_DNA"/>
</dbReference>
<organism evidence="1 2">
    <name type="scientific">Paracoccus yeei</name>
    <dbReference type="NCBI Taxonomy" id="147645"/>
    <lineage>
        <taxon>Bacteria</taxon>
        <taxon>Pseudomonadati</taxon>
        <taxon>Pseudomonadota</taxon>
        <taxon>Alphaproteobacteria</taxon>
        <taxon>Rhodobacterales</taxon>
        <taxon>Paracoccaceae</taxon>
        <taxon>Paracoccus</taxon>
    </lineage>
</organism>
<protein>
    <submittedName>
        <fullName evidence="1">Uncharacterized protein</fullName>
    </submittedName>
</protein>
<evidence type="ECO:0000313" key="1">
    <source>
        <dbReference type="EMBL" id="ATQ58034.1"/>
    </source>
</evidence>
<proteinExistence type="predicted"/>